<name>A0ABD3FVH1_9STRA</name>
<dbReference type="EMBL" id="JBIMZQ010000006">
    <property type="protein sequence ID" value="KAL3670920.1"/>
    <property type="molecule type" value="Genomic_DNA"/>
</dbReference>
<gene>
    <name evidence="2" type="ORF">V7S43_004105</name>
</gene>
<protein>
    <recommendedName>
        <fullName evidence="4">BZIP domain-containing protein</fullName>
    </recommendedName>
</protein>
<evidence type="ECO:0008006" key="4">
    <source>
        <dbReference type="Google" id="ProtNLM"/>
    </source>
</evidence>
<feature type="compositionally biased region" description="Basic and acidic residues" evidence="1">
    <location>
        <begin position="141"/>
        <end position="150"/>
    </location>
</feature>
<reference evidence="2 3" key="1">
    <citation type="submission" date="2024-09" db="EMBL/GenBank/DDBJ databases">
        <title>Genome sequencing and assembly of Phytophthora oleae, isolate VK10A, causative agent of rot of olive drupes.</title>
        <authorList>
            <person name="Conti Taguali S."/>
            <person name="Riolo M."/>
            <person name="La Spada F."/>
            <person name="Cacciola S.O."/>
            <person name="Dionisio G."/>
        </authorList>
    </citation>
    <scope>NUCLEOTIDE SEQUENCE [LARGE SCALE GENOMIC DNA]</scope>
    <source>
        <strain evidence="2 3">VK10A</strain>
    </source>
</reference>
<proteinExistence type="predicted"/>
<feature type="region of interest" description="Disordered" evidence="1">
    <location>
        <begin position="124"/>
        <end position="161"/>
    </location>
</feature>
<dbReference type="CDD" id="cd14686">
    <property type="entry name" value="bZIP"/>
    <property type="match status" value="1"/>
</dbReference>
<organism evidence="2 3">
    <name type="scientific">Phytophthora oleae</name>
    <dbReference type="NCBI Taxonomy" id="2107226"/>
    <lineage>
        <taxon>Eukaryota</taxon>
        <taxon>Sar</taxon>
        <taxon>Stramenopiles</taxon>
        <taxon>Oomycota</taxon>
        <taxon>Peronosporomycetes</taxon>
        <taxon>Peronosporales</taxon>
        <taxon>Peronosporaceae</taxon>
        <taxon>Phytophthora</taxon>
    </lineage>
</organism>
<comment type="caution">
    <text evidence="2">The sequence shown here is derived from an EMBL/GenBank/DDBJ whole genome shotgun (WGS) entry which is preliminary data.</text>
</comment>
<evidence type="ECO:0000313" key="3">
    <source>
        <dbReference type="Proteomes" id="UP001632037"/>
    </source>
</evidence>
<feature type="compositionally biased region" description="Low complexity" evidence="1">
    <location>
        <begin position="128"/>
        <end position="140"/>
    </location>
</feature>
<sequence length="161" mass="18052">MTGDEQVDAALLAEVTSLLTDYSGVAPAIDQPFSPAPTFAPGGLLLDSHSFFAETETLLSSDMQERNVFLNSLPSFKQNDPFNDQTPGHDADKVEQLLADQKREFRNAQAAKRRLRYRQKLKDEKETLQQQETQLSSELSKLQEKREAARKSRVNNLSLGV</sequence>
<evidence type="ECO:0000256" key="1">
    <source>
        <dbReference type="SAM" id="MobiDB-lite"/>
    </source>
</evidence>
<dbReference type="Proteomes" id="UP001632037">
    <property type="component" value="Unassembled WGS sequence"/>
</dbReference>
<accession>A0ABD3FVH1</accession>
<evidence type="ECO:0000313" key="2">
    <source>
        <dbReference type="EMBL" id="KAL3670920.1"/>
    </source>
</evidence>
<keyword evidence="3" id="KW-1185">Reference proteome</keyword>
<dbReference type="AlphaFoldDB" id="A0ABD3FVH1"/>